<gene>
    <name evidence="2" type="ORF">O3P16_10135</name>
</gene>
<accession>A0ABT4UK19</accession>
<organism evidence="2 3">
    <name type="scientific">Polluticaenibacter yanchengensis</name>
    <dbReference type="NCBI Taxonomy" id="3014562"/>
    <lineage>
        <taxon>Bacteria</taxon>
        <taxon>Pseudomonadati</taxon>
        <taxon>Bacteroidota</taxon>
        <taxon>Chitinophagia</taxon>
        <taxon>Chitinophagales</taxon>
        <taxon>Chitinophagaceae</taxon>
        <taxon>Polluticaenibacter</taxon>
    </lineage>
</organism>
<comment type="caution">
    <text evidence="2">The sequence shown here is derived from an EMBL/GenBank/DDBJ whole genome shotgun (WGS) entry which is preliminary data.</text>
</comment>
<feature type="domain" description="Peptidase M15C" evidence="1">
    <location>
        <begin position="143"/>
        <end position="220"/>
    </location>
</feature>
<dbReference type="InterPro" id="IPR039561">
    <property type="entry name" value="Peptidase_M15C"/>
</dbReference>
<evidence type="ECO:0000313" key="2">
    <source>
        <dbReference type="EMBL" id="MDA3615166.1"/>
    </source>
</evidence>
<dbReference type="EMBL" id="JAQGEF010000010">
    <property type="protein sequence ID" value="MDA3615166.1"/>
    <property type="molecule type" value="Genomic_DNA"/>
</dbReference>
<evidence type="ECO:0000259" key="1">
    <source>
        <dbReference type="Pfam" id="PF13539"/>
    </source>
</evidence>
<protein>
    <submittedName>
        <fullName evidence="2">M15 family metallopeptidase</fullName>
    </submittedName>
</protein>
<dbReference type="SUPFAM" id="SSF55166">
    <property type="entry name" value="Hedgehog/DD-peptidase"/>
    <property type="match status" value="1"/>
</dbReference>
<name>A0ABT4UK19_9BACT</name>
<dbReference type="Proteomes" id="UP001210231">
    <property type="component" value="Unassembled WGS sequence"/>
</dbReference>
<dbReference type="Gene3D" id="3.30.1380.10">
    <property type="match status" value="1"/>
</dbReference>
<dbReference type="InterPro" id="IPR009045">
    <property type="entry name" value="Zn_M74/Hedgehog-like"/>
</dbReference>
<evidence type="ECO:0000313" key="3">
    <source>
        <dbReference type="Proteomes" id="UP001210231"/>
    </source>
</evidence>
<reference evidence="2 3" key="1">
    <citation type="submission" date="2022-12" db="EMBL/GenBank/DDBJ databases">
        <title>Chitinophagaceae gen. sp. nov., a new member of the family Chitinophagaceae, isolated from soil in a chemical factory.</title>
        <authorList>
            <person name="Ke Z."/>
        </authorList>
    </citation>
    <scope>NUCLEOTIDE SEQUENCE [LARGE SCALE GENOMIC DNA]</scope>
    <source>
        <strain evidence="2 3">LY-5</strain>
    </source>
</reference>
<dbReference type="Pfam" id="PF13539">
    <property type="entry name" value="Peptidase_M15_4"/>
    <property type="match status" value="1"/>
</dbReference>
<sequence>MIRRLILAGIIGLICVNGNTQTALKDTIVDCNYDFEFYQAWFKNYYSDSSDLNATQKKQVVQLIDSSIQLVNVVYYGYDKKIHKGQLLINKWHSKSIKAIFDELLAIRFPIHSVKPICFFEFKDEVSMAANNTSVFDYRPQVNSTKLSKHATGSAIDINPIQNPYISSKTTTPAMARVNEPTGRIRVSDDPGKKAIAIFAKYGWTWGGNWKTLKDYMHFQK</sequence>
<keyword evidence="3" id="KW-1185">Reference proteome</keyword>
<proteinExistence type="predicted"/>
<dbReference type="RefSeq" id="WP_407031490.1">
    <property type="nucleotide sequence ID" value="NZ_JAQGEF010000010.1"/>
</dbReference>